<evidence type="ECO:0000313" key="2">
    <source>
        <dbReference type="Proteomes" id="UP000015453"/>
    </source>
</evidence>
<reference evidence="1 2" key="1">
    <citation type="journal article" date="2013" name="BMC Genomics">
        <title>The miniature genome of a carnivorous plant Genlisea aurea contains a low number of genes and short non-coding sequences.</title>
        <authorList>
            <person name="Leushkin E.V."/>
            <person name="Sutormin R.A."/>
            <person name="Nabieva E.R."/>
            <person name="Penin A.A."/>
            <person name="Kondrashov A.S."/>
            <person name="Logacheva M.D."/>
        </authorList>
    </citation>
    <scope>NUCLEOTIDE SEQUENCE [LARGE SCALE GENOMIC DNA]</scope>
</reference>
<gene>
    <name evidence="1" type="ORF">M569_15404</name>
</gene>
<evidence type="ECO:0000313" key="1">
    <source>
        <dbReference type="EMBL" id="EPS59405.1"/>
    </source>
</evidence>
<proteinExistence type="predicted"/>
<organism evidence="1 2">
    <name type="scientific">Genlisea aurea</name>
    <dbReference type="NCBI Taxonomy" id="192259"/>
    <lineage>
        <taxon>Eukaryota</taxon>
        <taxon>Viridiplantae</taxon>
        <taxon>Streptophyta</taxon>
        <taxon>Embryophyta</taxon>
        <taxon>Tracheophyta</taxon>
        <taxon>Spermatophyta</taxon>
        <taxon>Magnoliopsida</taxon>
        <taxon>eudicotyledons</taxon>
        <taxon>Gunneridae</taxon>
        <taxon>Pentapetalae</taxon>
        <taxon>asterids</taxon>
        <taxon>lamiids</taxon>
        <taxon>Lamiales</taxon>
        <taxon>Lentibulariaceae</taxon>
        <taxon>Genlisea</taxon>
    </lineage>
</organism>
<keyword evidence="2" id="KW-1185">Reference proteome</keyword>
<dbReference type="Proteomes" id="UP000015453">
    <property type="component" value="Unassembled WGS sequence"/>
</dbReference>
<name>S8BXV7_9LAMI</name>
<dbReference type="EMBL" id="AUSU01008387">
    <property type="protein sequence ID" value="EPS59405.1"/>
    <property type="molecule type" value="Genomic_DNA"/>
</dbReference>
<dbReference type="AlphaFoldDB" id="S8BXV7"/>
<protein>
    <submittedName>
        <fullName evidence="1">Uncharacterized protein</fullName>
    </submittedName>
</protein>
<sequence length="127" mass="13806">MESGKMRASRWKTVLSCKKLKAKKRYLIPSACELRSRSLCGAEEIGFGFASVVRSHAVDRSSEIDVSEGLHLLRPHLILGASLRRQGSAAAAINFLSSDAVAGQETQQVTNSEKNFILYRIGSIAGI</sequence>
<comment type="caution">
    <text evidence="1">The sequence shown here is derived from an EMBL/GenBank/DDBJ whole genome shotgun (WGS) entry which is preliminary data.</text>
</comment>
<accession>S8BXV7</accession>